<evidence type="ECO:0000313" key="4">
    <source>
        <dbReference type="EMBL" id="KAK6320581.1"/>
    </source>
</evidence>
<comment type="caution">
    <text evidence="4">The sequence shown here is derived from an EMBL/GenBank/DDBJ whole genome shotgun (WGS) entry which is preliminary data.</text>
</comment>
<name>A0AAN8N009_9TELE</name>
<feature type="domain" description="Coenzyme PQQ synthesis protein F-like C-terminal lobe" evidence="3">
    <location>
        <begin position="4"/>
        <end position="104"/>
    </location>
</feature>
<dbReference type="InterPro" id="IPR054734">
    <property type="entry name" value="PqqF-like_C_4"/>
</dbReference>
<dbReference type="GO" id="GO:0046872">
    <property type="term" value="F:metal ion binding"/>
    <property type="evidence" value="ECO:0007669"/>
    <property type="project" value="UniProtKB-KW"/>
</dbReference>
<dbReference type="InterPro" id="IPR011249">
    <property type="entry name" value="Metalloenz_LuxS/M16"/>
</dbReference>
<feature type="compositionally biased region" description="Polar residues" evidence="2">
    <location>
        <begin position="158"/>
        <end position="167"/>
    </location>
</feature>
<evidence type="ECO:0000259" key="3">
    <source>
        <dbReference type="Pfam" id="PF22456"/>
    </source>
</evidence>
<dbReference type="EMBL" id="JAGTTL010000007">
    <property type="protein sequence ID" value="KAK6320581.1"/>
    <property type="molecule type" value="Genomic_DNA"/>
</dbReference>
<evidence type="ECO:0000256" key="1">
    <source>
        <dbReference type="ARBA" id="ARBA00022723"/>
    </source>
</evidence>
<proteinExistence type="predicted"/>
<dbReference type="AlphaFoldDB" id="A0AAN8N009"/>
<dbReference type="PANTHER" id="PTHR43690">
    <property type="entry name" value="NARDILYSIN"/>
    <property type="match status" value="1"/>
</dbReference>
<dbReference type="Pfam" id="PF22456">
    <property type="entry name" value="PqqF-like_C_4"/>
    <property type="match status" value="1"/>
</dbReference>
<dbReference type="SUPFAM" id="SSF63411">
    <property type="entry name" value="LuxS/MPP-like metallohydrolase"/>
    <property type="match status" value="1"/>
</dbReference>
<dbReference type="PANTHER" id="PTHR43690:SF18">
    <property type="entry name" value="INSULIN-DEGRADING ENZYME-RELATED"/>
    <property type="match status" value="1"/>
</dbReference>
<organism evidence="4 5">
    <name type="scientific">Coregonus suidteri</name>
    <dbReference type="NCBI Taxonomy" id="861788"/>
    <lineage>
        <taxon>Eukaryota</taxon>
        <taxon>Metazoa</taxon>
        <taxon>Chordata</taxon>
        <taxon>Craniata</taxon>
        <taxon>Vertebrata</taxon>
        <taxon>Euteleostomi</taxon>
        <taxon>Actinopterygii</taxon>
        <taxon>Neopterygii</taxon>
        <taxon>Teleostei</taxon>
        <taxon>Protacanthopterygii</taxon>
        <taxon>Salmoniformes</taxon>
        <taxon>Salmonidae</taxon>
        <taxon>Coregoninae</taxon>
        <taxon>Coregonus</taxon>
    </lineage>
</organism>
<dbReference type="Proteomes" id="UP001356427">
    <property type="component" value="Unassembled WGS sequence"/>
</dbReference>
<evidence type="ECO:0000256" key="2">
    <source>
        <dbReference type="SAM" id="MobiDB-lite"/>
    </source>
</evidence>
<feature type="region of interest" description="Disordered" evidence="2">
    <location>
        <begin position="154"/>
        <end position="185"/>
    </location>
</feature>
<protein>
    <recommendedName>
        <fullName evidence="3">Coenzyme PQQ synthesis protein F-like C-terminal lobe domain-containing protein</fullName>
    </recommendedName>
</protein>
<evidence type="ECO:0000313" key="5">
    <source>
        <dbReference type="Proteomes" id="UP001356427"/>
    </source>
</evidence>
<sequence length="239" mass="27182">MELLVMHMEEPCFDFLRTKETLGYQVYPTCRNTSVILGFSITMETEATKFNTDYVETKIEEFLVSFGEKMTNLMDEAFKTQVTALIKLKECEDTHLGEEVDRNWFEVVSQQYIFDRLNREALKIITKAELLSWFMEHRDATSKKLSVHVVSFGEEESNQAGQSSCSPNPSPSEGEEDQGQAPKTSTYSYGEVSKLTFVPASPMLADATLIDDIRLFTSSLTLYHYHKSRSVPHIGSALQ</sequence>
<reference evidence="4 5" key="1">
    <citation type="submission" date="2021-04" db="EMBL/GenBank/DDBJ databases">
        <authorList>
            <person name="De Guttry C."/>
            <person name="Zahm M."/>
            <person name="Klopp C."/>
            <person name="Cabau C."/>
            <person name="Louis A."/>
            <person name="Berthelot C."/>
            <person name="Parey E."/>
            <person name="Roest Crollius H."/>
            <person name="Montfort J."/>
            <person name="Robinson-Rechavi M."/>
            <person name="Bucao C."/>
            <person name="Bouchez O."/>
            <person name="Gislard M."/>
            <person name="Lluch J."/>
            <person name="Milhes M."/>
            <person name="Lampietro C."/>
            <person name="Lopez Roques C."/>
            <person name="Donnadieu C."/>
            <person name="Braasch I."/>
            <person name="Desvignes T."/>
            <person name="Postlethwait J."/>
            <person name="Bobe J."/>
            <person name="Wedekind C."/>
            <person name="Guiguen Y."/>
        </authorList>
    </citation>
    <scope>NUCLEOTIDE SEQUENCE [LARGE SCALE GENOMIC DNA]</scope>
    <source>
        <strain evidence="4">Cs_M1</strain>
        <tissue evidence="4">Blood</tissue>
    </source>
</reference>
<dbReference type="InterPro" id="IPR050626">
    <property type="entry name" value="Peptidase_M16"/>
</dbReference>
<accession>A0AAN8N009</accession>
<gene>
    <name evidence="4" type="ORF">J4Q44_G00096880</name>
</gene>
<dbReference type="Gene3D" id="3.30.830.10">
    <property type="entry name" value="Metalloenzyme, LuxS/M16 peptidase-like"/>
    <property type="match status" value="1"/>
</dbReference>
<keyword evidence="1" id="KW-0479">Metal-binding</keyword>
<keyword evidence="5" id="KW-1185">Reference proteome</keyword>